<accession>A0ABP5WY04</accession>
<dbReference type="EMBL" id="BAAASZ010000018">
    <property type="protein sequence ID" value="GAA2439539.1"/>
    <property type="molecule type" value="Genomic_DNA"/>
</dbReference>
<evidence type="ECO:0008006" key="3">
    <source>
        <dbReference type="Google" id="ProtNLM"/>
    </source>
</evidence>
<sequence>MAVAAWIRWDGGRTPHRYGVYLRWMTAAGQLAAAGIGWPRSSPDLLEVALFAGAWDPVA</sequence>
<dbReference type="Proteomes" id="UP001501638">
    <property type="component" value="Unassembled WGS sequence"/>
</dbReference>
<comment type="caution">
    <text evidence="1">The sequence shown here is derived from an EMBL/GenBank/DDBJ whole genome shotgun (WGS) entry which is preliminary data.</text>
</comment>
<name>A0ABP5WY04_9ACTN</name>
<keyword evidence="2" id="KW-1185">Reference proteome</keyword>
<proteinExistence type="predicted"/>
<gene>
    <name evidence="1" type="ORF">GCM10010405_23600</name>
</gene>
<reference evidence="2" key="1">
    <citation type="journal article" date="2019" name="Int. J. Syst. Evol. Microbiol.">
        <title>The Global Catalogue of Microorganisms (GCM) 10K type strain sequencing project: providing services to taxonomists for standard genome sequencing and annotation.</title>
        <authorList>
            <consortium name="The Broad Institute Genomics Platform"/>
            <consortium name="The Broad Institute Genome Sequencing Center for Infectious Disease"/>
            <person name="Wu L."/>
            <person name="Ma J."/>
        </authorList>
    </citation>
    <scope>NUCLEOTIDE SEQUENCE [LARGE SCALE GENOMIC DNA]</scope>
    <source>
        <strain evidence="2">JCM 6305</strain>
    </source>
</reference>
<evidence type="ECO:0000313" key="1">
    <source>
        <dbReference type="EMBL" id="GAA2439539.1"/>
    </source>
</evidence>
<evidence type="ECO:0000313" key="2">
    <source>
        <dbReference type="Proteomes" id="UP001501638"/>
    </source>
</evidence>
<protein>
    <recommendedName>
        <fullName evidence="3">Transposase</fullName>
    </recommendedName>
</protein>
<organism evidence="1 2">
    <name type="scientific">Streptomyces macrosporus</name>
    <dbReference type="NCBI Taxonomy" id="44032"/>
    <lineage>
        <taxon>Bacteria</taxon>
        <taxon>Bacillati</taxon>
        <taxon>Actinomycetota</taxon>
        <taxon>Actinomycetes</taxon>
        <taxon>Kitasatosporales</taxon>
        <taxon>Streptomycetaceae</taxon>
        <taxon>Streptomyces</taxon>
    </lineage>
</organism>